<dbReference type="InterPro" id="IPR011551">
    <property type="entry name" value="NTP_PyrPHydrolase_MazG"/>
</dbReference>
<dbReference type="Gene3D" id="1.10.287.1080">
    <property type="entry name" value="MazG-like"/>
    <property type="match status" value="2"/>
</dbReference>
<reference evidence="3 4" key="1">
    <citation type="submission" date="2018-10" db="EMBL/GenBank/DDBJ databases">
        <title>Bacillus Keqinensis sp. nov., a moderately halophilic bacterium isolated from a saline-alkaline lake.</title>
        <authorList>
            <person name="Wang H."/>
        </authorList>
    </citation>
    <scope>NUCLEOTIDE SEQUENCE [LARGE SCALE GENOMIC DNA]</scope>
    <source>
        <strain evidence="3 4">KQ-3</strain>
    </source>
</reference>
<dbReference type="GO" id="GO:0006950">
    <property type="term" value="P:response to stress"/>
    <property type="evidence" value="ECO:0007669"/>
    <property type="project" value="UniProtKB-ARBA"/>
</dbReference>
<gene>
    <name evidence="3" type="ORF">EBO34_20000</name>
</gene>
<dbReference type="Gene3D" id="3.40.1010.10">
    <property type="entry name" value="Cobalt-precorrin-4 Transmethylase, Domain 1"/>
    <property type="match status" value="1"/>
</dbReference>
<dbReference type="RefSeq" id="WP_122901964.1">
    <property type="nucleotide sequence ID" value="NZ_RHIB01000005.1"/>
</dbReference>
<comment type="caution">
    <text evidence="3">The sequence shown here is derived from an EMBL/GenBank/DDBJ whole genome shotgun (WGS) entry which is preliminary data.</text>
</comment>
<dbReference type="SUPFAM" id="SSF101386">
    <property type="entry name" value="all-alpha NTP pyrophosphatases"/>
    <property type="match status" value="2"/>
</dbReference>
<evidence type="ECO:0000313" key="3">
    <source>
        <dbReference type="EMBL" id="RNA66037.1"/>
    </source>
</evidence>
<dbReference type="GO" id="GO:0046081">
    <property type="term" value="P:dUTP catabolic process"/>
    <property type="evidence" value="ECO:0007669"/>
    <property type="project" value="TreeGrafter"/>
</dbReference>
<proteinExistence type="predicted"/>
<feature type="domain" description="NTP pyrophosphohydrolase MazG-like" evidence="2">
    <location>
        <begin position="394"/>
        <end position="453"/>
    </location>
</feature>
<dbReference type="Pfam" id="PF00590">
    <property type="entry name" value="TP_methylase"/>
    <property type="match status" value="1"/>
</dbReference>
<dbReference type="InterPro" id="IPR000878">
    <property type="entry name" value="4pyrrol_Mease"/>
</dbReference>
<protein>
    <submittedName>
        <fullName evidence="3">Nucleoside triphosphate pyrophosphohydrolase</fullName>
        <ecNumber evidence="3">3.6.1.9</ecNumber>
    </submittedName>
</protein>
<evidence type="ECO:0000313" key="4">
    <source>
        <dbReference type="Proteomes" id="UP000278746"/>
    </source>
</evidence>
<dbReference type="GO" id="GO:0046047">
    <property type="term" value="P:TTP catabolic process"/>
    <property type="evidence" value="ECO:0007669"/>
    <property type="project" value="TreeGrafter"/>
</dbReference>
<dbReference type="AlphaFoldDB" id="A0A3M7TLY1"/>
<dbReference type="InterPro" id="IPR035013">
    <property type="entry name" value="YabN_N"/>
</dbReference>
<dbReference type="PANTHER" id="PTHR30522">
    <property type="entry name" value="NUCLEOSIDE TRIPHOSPHATE PYROPHOSPHOHYDROLASE"/>
    <property type="match status" value="1"/>
</dbReference>
<dbReference type="InterPro" id="IPR014777">
    <property type="entry name" value="4pyrrole_Mease_sub1"/>
</dbReference>
<dbReference type="PIRSF" id="PIRSF002845">
    <property type="entry name" value="Ttrprl_mtas_MazG"/>
    <property type="match status" value="1"/>
</dbReference>
<dbReference type="InterPro" id="IPR048015">
    <property type="entry name" value="NTP-PPase_MazG-like_N"/>
</dbReference>
<dbReference type="FunFam" id="1.10.287.1080:FF:000001">
    <property type="entry name" value="Nucleoside triphosphate pyrophosphohydrolase"/>
    <property type="match status" value="1"/>
</dbReference>
<dbReference type="GO" id="GO:0008168">
    <property type="term" value="F:methyltransferase activity"/>
    <property type="evidence" value="ECO:0007669"/>
    <property type="project" value="InterPro"/>
</dbReference>
<dbReference type="EMBL" id="RHIB01000005">
    <property type="protein sequence ID" value="RNA66037.1"/>
    <property type="molecule type" value="Genomic_DNA"/>
</dbReference>
<dbReference type="GO" id="GO:0006203">
    <property type="term" value="P:dGTP catabolic process"/>
    <property type="evidence" value="ECO:0007669"/>
    <property type="project" value="TreeGrafter"/>
</dbReference>
<dbReference type="FunFam" id="1.10.287.1080:FF:000003">
    <property type="entry name" value="Nucleoside triphosphate pyrophosphohydrolase"/>
    <property type="match status" value="1"/>
</dbReference>
<dbReference type="Pfam" id="PF03819">
    <property type="entry name" value="MazG"/>
    <property type="match status" value="2"/>
</dbReference>
<dbReference type="PANTHER" id="PTHR30522:SF0">
    <property type="entry name" value="NUCLEOSIDE TRIPHOSPHATE PYROPHOSPHOHYDROLASE"/>
    <property type="match status" value="1"/>
</dbReference>
<dbReference type="InterPro" id="IPR024180">
    <property type="entry name" value="Tetrapyrrole_Mease/MazG_pred"/>
</dbReference>
<sequence length="488" mass="55286">MARTITVLGLGAGDLNQLPVGIYKKLKRVSSLYVRTKEHPVLRELKEEGLNPESFDHIYEAKDQFSDVYGEITRVLFEKAKDEDIVYAVPGHPLVAEETVQRLLNGASAHGVTVTVEGGQSFLDPVFASLKVDPIEGFQLVDGTALKQDELQLRHHIVICQVYDAFIASEVKLTLMDVLPDDYPVTVVTAAGSLEEVLTEVPLYELDRVTSLNNLTAVYVPPVKDEALLTHEFWKLRSVIATLRGPDGCPWDRKQTHESLKPYLLEESYEVLEAIDEQNEDHLAEELGDVLLQVMLHAQIGEDSGYFTVSDVITSITEKMIRRHPHVFETAEADDPEAVVTQWEKIKQAEKEEKGMSEGLLDSIPKSLPSLLRAYKVQKKAAKVGFDWGDAQPMHEKLREELAEWEQELLKEDKKAAAEEFGDVLFTIVNIARYYKIEPEEALRMTNEKFVRRFSFIEKTLQESGTAWEEHTLEELDALWDRAKEQGL</sequence>
<dbReference type="GO" id="GO:0046061">
    <property type="term" value="P:dATP catabolic process"/>
    <property type="evidence" value="ECO:0007669"/>
    <property type="project" value="TreeGrafter"/>
</dbReference>
<feature type="domain" description="Tetrapyrrole methylase" evidence="1">
    <location>
        <begin position="4"/>
        <end position="207"/>
    </location>
</feature>
<dbReference type="FunFam" id="3.40.1010.10:FF:000008">
    <property type="entry name" value="Similar to nucleoside triphosphate pyrophosphohydrolase, MazG"/>
    <property type="match status" value="1"/>
</dbReference>
<dbReference type="NCBIfam" id="TIGR00444">
    <property type="entry name" value="mazG"/>
    <property type="match status" value="1"/>
</dbReference>
<keyword evidence="3" id="KW-0378">Hydrolase</keyword>
<dbReference type="InterPro" id="IPR004518">
    <property type="entry name" value="MazG-like_dom"/>
</dbReference>
<organism evidence="3 4">
    <name type="scientific">Alteribacter keqinensis</name>
    <dbReference type="NCBI Taxonomy" id="2483800"/>
    <lineage>
        <taxon>Bacteria</taxon>
        <taxon>Bacillati</taxon>
        <taxon>Bacillota</taxon>
        <taxon>Bacilli</taxon>
        <taxon>Bacillales</taxon>
        <taxon>Bacillaceae</taxon>
        <taxon>Alteribacter</taxon>
    </lineage>
</organism>
<evidence type="ECO:0000259" key="2">
    <source>
        <dbReference type="Pfam" id="PF03819"/>
    </source>
</evidence>
<dbReference type="CDD" id="cd11528">
    <property type="entry name" value="NTP-PPase_MazG_Nterm"/>
    <property type="match status" value="1"/>
</dbReference>
<dbReference type="InterPro" id="IPR035996">
    <property type="entry name" value="4pyrrol_Methylase_sf"/>
</dbReference>
<dbReference type="GO" id="GO:0047429">
    <property type="term" value="F:nucleoside triphosphate diphosphatase activity"/>
    <property type="evidence" value="ECO:0007669"/>
    <property type="project" value="UniProtKB-EC"/>
</dbReference>
<dbReference type="CDD" id="cd11723">
    <property type="entry name" value="YabN_N_like"/>
    <property type="match status" value="1"/>
</dbReference>
<dbReference type="Proteomes" id="UP000278746">
    <property type="component" value="Unassembled WGS sequence"/>
</dbReference>
<dbReference type="NCBIfam" id="NF007113">
    <property type="entry name" value="PRK09562.1"/>
    <property type="match status" value="1"/>
</dbReference>
<dbReference type="GO" id="GO:0046076">
    <property type="term" value="P:dTTP catabolic process"/>
    <property type="evidence" value="ECO:0007669"/>
    <property type="project" value="TreeGrafter"/>
</dbReference>
<keyword evidence="4" id="KW-1185">Reference proteome</keyword>
<dbReference type="OrthoDB" id="9808939at2"/>
<dbReference type="GO" id="GO:0046052">
    <property type="term" value="P:UTP catabolic process"/>
    <property type="evidence" value="ECO:0007669"/>
    <property type="project" value="TreeGrafter"/>
</dbReference>
<accession>A0A3M7TLY1</accession>
<evidence type="ECO:0000259" key="1">
    <source>
        <dbReference type="Pfam" id="PF00590"/>
    </source>
</evidence>
<name>A0A3M7TLY1_9BACI</name>
<dbReference type="InterPro" id="IPR048011">
    <property type="entry name" value="NTP-PPase_MazG-like_C"/>
</dbReference>
<dbReference type="CDD" id="cd11529">
    <property type="entry name" value="NTP-PPase_MazG_Cterm"/>
    <property type="match status" value="1"/>
</dbReference>
<dbReference type="EC" id="3.6.1.9" evidence="3"/>
<dbReference type="SUPFAM" id="SSF53790">
    <property type="entry name" value="Tetrapyrrole methylase"/>
    <property type="match status" value="1"/>
</dbReference>
<feature type="domain" description="NTP pyrophosphohydrolase MazG-like" evidence="2">
    <location>
        <begin position="255"/>
        <end position="328"/>
    </location>
</feature>